<feature type="transmembrane region" description="Helical" evidence="9">
    <location>
        <begin position="798"/>
        <end position="821"/>
    </location>
</feature>
<reference evidence="11" key="1">
    <citation type="submission" date="2020-07" db="EMBL/GenBank/DDBJ databases">
        <title>Genome sequence and genetic diversity analysis of an under-domesticated orphan crop, white fonio (Digitaria exilis).</title>
        <authorList>
            <person name="Bennetzen J.L."/>
            <person name="Chen S."/>
            <person name="Ma X."/>
            <person name="Wang X."/>
            <person name="Yssel A.E.J."/>
            <person name="Chaluvadi S.R."/>
            <person name="Johnson M."/>
            <person name="Gangashetty P."/>
            <person name="Hamidou F."/>
            <person name="Sanogo M.D."/>
            <person name="Zwaenepoel A."/>
            <person name="Wallace J."/>
            <person name="Van De Peer Y."/>
            <person name="Van Deynze A."/>
        </authorList>
    </citation>
    <scope>NUCLEOTIDE SEQUENCE</scope>
    <source>
        <tissue evidence="11">Leaves</tissue>
    </source>
</reference>
<dbReference type="InterPro" id="IPR043926">
    <property type="entry name" value="ABCG_dom"/>
</dbReference>
<dbReference type="AlphaFoldDB" id="A0A835BET9"/>
<dbReference type="PANTHER" id="PTHR48040">
    <property type="entry name" value="PLEIOTROPIC DRUG RESISTANCE PROTEIN 1-LIKE ISOFORM X1"/>
    <property type="match status" value="1"/>
</dbReference>
<dbReference type="GO" id="GO:0016887">
    <property type="term" value="F:ATP hydrolysis activity"/>
    <property type="evidence" value="ECO:0007669"/>
    <property type="project" value="InterPro"/>
</dbReference>
<comment type="caution">
    <text evidence="11">The sequence shown here is derived from an EMBL/GenBank/DDBJ whole genome shotgun (WGS) entry which is preliminary data.</text>
</comment>
<organism evidence="11 12">
    <name type="scientific">Digitaria exilis</name>
    <dbReference type="NCBI Taxonomy" id="1010633"/>
    <lineage>
        <taxon>Eukaryota</taxon>
        <taxon>Viridiplantae</taxon>
        <taxon>Streptophyta</taxon>
        <taxon>Embryophyta</taxon>
        <taxon>Tracheophyta</taxon>
        <taxon>Spermatophyta</taxon>
        <taxon>Magnoliopsida</taxon>
        <taxon>Liliopsida</taxon>
        <taxon>Poales</taxon>
        <taxon>Poaceae</taxon>
        <taxon>PACMAD clade</taxon>
        <taxon>Panicoideae</taxon>
        <taxon>Panicodae</taxon>
        <taxon>Paniceae</taxon>
        <taxon>Anthephorinae</taxon>
        <taxon>Digitaria</taxon>
    </lineage>
</organism>
<gene>
    <name evidence="11" type="ORF">HU200_036496</name>
</gene>
<comment type="function">
    <text evidence="8">May be a general defense protein.</text>
</comment>
<keyword evidence="5" id="KW-0067">ATP-binding</keyword>
<dbReference type="Pfam" id="PF00005">
    <property type="entry name" value="ABC_tran"/>
    <property type="match status" value="1"/>
</dbReference>
<feature type="domain" description="AAA+ ATPase" evidence="10">
    <location>
        <begin position="453"/>
        <end position="578"/>
    </location>
</feature>
<feature type="transmembrane region" description="Helical" evidence="9">
    <location>
        <begin position="666"/>
        <end position="689"/>
    </location>
</feature>
<evidence type="ECO:0000259" key="10">
    <source>
        <dbReference type="SMART" id="SM00382"/>
    </source>
</evidence>
<dbReference type="GO" id="GO:0016020">
    <property type="term" value="C:membrane"/>
    <property type="evidence" value="ECO:0007669"/>
    <property type="project" value="UniProtKB-SubCell"/>
</dbReference>
<dbReference type="InterPro" id="IPR027417">
    <property type="entry name" value="P-loop_NTPase"/>
</dbReference>
<evidence type="ECO:0000256" key="9">
    <source>
        <dbReference type="SAM" id="Phobius"/>
    </source>
</evidence>
<dbReference type="Pfam" id="PF01061">
    <property type="entry name" value="ABC2_membrane"/>
    <property type="match status" value="2"/>
</dbReference>
<feature type="transmembrane region" description="Helical" evidence="9">
    <location>
        <begin position="217"/>
        <end position="237"/>
    </location>
</feature>
<keyword evidence="6 9" id="KW-1133">Transmembrane helix</keyword>
<accession>A0A835BET9</accession>
<evidence type="ECO:0000256" key="1">
    <source>
        <dbReference type="ARBA" id="ARBA00004141"/>
    </source>
</evidence>
<feature type="transmembrane region" description="Helical" evidence="9">
    <location>
        <begin position="257"/>
        <end position="282"/>
    </location>
</feature>
<keyword evidence="12" id="KW-1185">Reference proteome</keyword>
<dbReference type="Gene3D" id="3.40.50.300">
    <property type="entry name" value="P-loop containing nucleotide triphosphate hydrolases"/>
    <property type="match status" value="3"/>
</dbReference>
<feature type="transmembrane region" description="Helical" evidence="9">
    <location>
        <begin position="184"/>
        <end position="205"/>
    </location>
</feature>
<keyword evidence="3 9" id="KW-0812">Transmembrane</keyword>
<feature type="transmembrane region" description="Helical" evidence="9">
    <location>
        <begin position="303"/>
        <end position="321"/>
    </location>
</feature>
<sequence length="829" mass="93932">MLVGPTKVLFMDEISTGLDSSTTFQTVKFLQTFVHVLEGTALISLLQPSPETYELFDDIIVLSDGKIVYQGPRVLVQEFFEWMGFKCPTRKGVADFLHEVTSKRDQQQYWVKDAPYQYVSATEFAEAFRSFHVSTGLQADLRAPFNKKSSHPVALTSGKYGTSKMELLQACFSREYLLMKRNSFVYIFKLMQLIIQAFIVMTVFMRTEMHHNSTEDGIIYVGILFGGLDTSIFNGYAELVWTVVRLPVFYKERNIHLYPAWAYALPMLLLRIPVSIVESIIWTAMTYYTVGFDPSIYRMLKQILLFTLVSQMAYGKFRLLAAVGRDMVTTSTIQSFADSMLLALGGFFMSRRNVRLGKIHIRLIVSVKLKSSVQNDCMSTLIPWNAEDGKPTTKKCQAGILNKPDGMALPFIPLTVVFEGIKYSIDMPKEMKGKGAKDDRLTLLNGLTGAFQPGVLTALMGVSGAGKTTLLDVLAGRKTGGYIEGSIKVFVKEVMELVELTGLKDAIIGLPGISGLSIEQRKRLTIAVELVANPSVIFMDEPTSGLDARAAAIVMRTVRNTLFLMKLGGEEIYVGPLGDSSHHLVEYFQSFLVQFRICLWKQHRHNRQGLFDGMGLMYTAVFFVGIQNTITVQPVVDAERTVFYREKAAGMYSSYPYAVAQVMIEIPYALIQSVMFSLVLYPMVGVFVTKLWNSCSNFRGILRNLDPLLGFYDSLWCKYKYKLYHCLCFQIRISSHMIHKLQRIPIWWRWYYWLNPVAWSLYGLVTSQYGDLEGALGDANGKSIKDYLLWYFGFKMDFLKVVAAVVLGFNFLFAFIFILSIKVVNYQSR</sequence>
<dbReference type="InterPro" id="IPR013525">
    <property type="entry name" value="ABC2_TM"/>
</dbReference>
<keyword evidence="4" id="KW-0547">Nucleotide-binding</keyword>
<evidence type="ECO:0000256" key="4">
    <source>
        <dbReference type="ARBA" id="ARBA00022741"/>
    </source>
</evidence>
<protein>
    <recommendedName>
        <fullName evidence="10">AAA+ ATPase domain-containing protein</fullName>
    </recommendedName>
</protein>
<comment type="subcellular location">
    <subcellularLocation>
        <location evidence="1">Membrane</location>
        <topology evidence="1">Multi-pass membrane protein</topology>
    </subcellularLocation>
</comment>
<dbReference type="InterPro" id="IPR003439">
    <property type="entry name" value="ABC_transporter-like_ATP-bd"/>
</dbReference>
<dbReference type="SMART" id="SM00382">
    <property type="entry name" value="AAA"/>
    <property type="match status" value="1"/>
</dbReference>
<dbReference type="SUPFAM" id="SSF52540">
    <property type="entry name" value="P-loop containing nucleoside triphosphate hydrolases"/>
    <property type="match status" value="2"/>
</dbReference>
<evidence type="ECO:0000256" key="8">
    <source>
        <dbReference type="ARBA" id="ARBA00037747"/>
    </source>
</evidence>
<feature type="transmembrane region" description="Helical" evidence="9">
    <location>
        <begin position="750"/>
        <end position="770"/>
    </location>
</feature>
<dbReference type="GO" id="GO:0005524">
    <property type="term" value="F:ATP binding"/>
    <property type="evidence" value="ECO:0007669"/>
    <property type="project" value="UniProtKB-KW"/>
</dbReference>
<feature type="transmembrane region" description="Helical" evidence="9">
    <location>
        <begin position="610"/>
        <end position="630"/>
    </location>
</feature>
<dbReference type="PANTHER" id="PTHR48040:SF35">
    <property type="entry name" value="ABC TRANSPORTER G FAMILY MEMBER 39-LIKE"/>
    <property type="match status" value="1"/>
</dbReference>
<proteinExistence type="predicted"/>
<keyword evidence="2" id="KW-0813">Transport</keyword>
<evidence type="ECO:0000256" key="7">
    <source>
        <dbReference type="ARBA" id="ARBA00023136"/>
    </source>
</evidence>
<evidence type="ECO:0000256" key="5">
    <source>
        <dbReference type="ARBA" id="ARBA00022840"/>
    </source>
</evidence>
<keyword evidence="7 9" id="KW-0472">Membrane</keyword>
<evidence type="ECO:0000313" key="11">
    <source>
        <dbReference type="EMBL" id="KAF8696857.1"/>
    </source>
</evidence>
<dbReference type="EMBL" id="JACEFO010001880">
    <property type="protein sequence ID" value="KAF8696857.1"/>
    <property type="molecule type" value="Genomic_DNA"/>
</dbReference>
<dbReference type="OrthoDB" id="66620at2759"/>
<name>A0A835BET9_9POAL</name>
<dbReference type="InterPro" id="IPR003593">
    <property type="entry name" value="AAA+_ATPase"/>
</dbReference>
<dbReference type="Pfam" id="PF19055">
    <property type="entry name" value="ABC2_membrane_7"/>
    <property type="match status" value="1"/>
</dbReference>
<evidence type="ECO:0000313" key="12">
    <source>
        <dbReference type="Proteomes" id="UP000636709"/>
    </source>
</evidence>
<dbReference type="Proteomes" id="UP000636709">
    <property type="component" value="Unassembled WGS sequence"/>
</dbReference>
<evidence type="ECO:0000256" key="6">
    <source>
        <dbReference type="ARBA" id="ARBA00022989"/>
    </source>
</evidence>
<evidence type="ECO:0000256" key="2">
    <source>
        <dbReference type="ARBA" id="ARBA00022448"/>
    </source>
</evidence>
<feature type="transmembrane region" description="Helical" evidence="9">
    <location>
        <begin position="333"/>
        <end position="350"/>
    </location>
</feature>
<dbReference type="GO" id="GO:0140359">
    <property type="term" value="F:ABC-type transporter activity"/>
    <property type="evidence" value="ECO:0007669"/>
    <property type="project" value="InterPro"/>
</dbReference>
<evidence type="ECO:0000256" key="3">
    <source>
        <dbReference type="ARBA" id="ARBA00022692"/>
    </source>
</evidence>